<gene>
    <name evidence="2" type="ORF">GH714_000699</name>
</gene>
<feature type="compositionally biased region" description="Acidic residues" evidence="1">
    <location>
        <begin position="470"/>
        <end position="482"/>
    </location>
</feature>
<evidence type="ECO:0000313" key="2">
    <source>
        <dbReference type="EMBL" id="KAF2287469.1"/>
    </source>
</evidence>
<reference evidence="2 3" key="1">
    <citation type="journal article" date="2020" name="Mol. Plant">
        <title>The Chromosome-Based Rubber Tree Genome Provides New Insights into Spurge Genome Evolution and Rubber Biosynthesis.</title>
        <authorList>
            <person name="Liu J."/>
            <person name="Shi C."/>
            <person name="Shi C.C."/>
            <person name="Li W."/>
            <person name="Zhang Q.J."/>
            <person name="Zhang Y."/>
            <person name="Li K."/>
            <person name="Lu H.F."/>
            <person name="Shi C."/>
            <person name="Zhu S.T."/>
            <person name="Xiao Z.Y."/>
            <person name="Nan H."/>
            <person name="Yue Y."/>
            <person name="Zhu X.G."/>
            <person name="Wu Y."/>
            <person name="Hong X.N."/>
            <person name="Fan G.Y."/>
            <person name="Tong Y."/>
            <person name="Zhang D."/>
            <person name="Mao C.L."/>
            <person name="Liu Y.L."/>
            <person name="Hao S.J."/>
            <person name="Liu W.Q."/>
            <person name="Lv M.Q."/>
            <person name="Zhang H.B."/>
            <person name="Liu Y."/>
            <person name="Hu-Tang G.R."/>
            <person name="Wang J.P."/>
            <person name="Wang J.H."/>
            <person name="Sun Y.H."/>
            <person name="Ni S.B."/>
            <person name="Chen W.B."/>
            <person name="Zhang X.C."/>
            <person name="Jiao Y.N."/>
            <person name="Eichler E.E."/>
            <person name="Li G.H."/>
            <person name="Liu X."/>
            <person name="Gao L.Z."/>
        </authorList>
    </citation>
    <scope>NUCLEOTIDE SEQUENCE [LARGE SCALE GENOMIC DNA]</scope>
    <source>
        <strain evidence="3">cv. GT1</strain>
        <tissue evidence="2">Leaf</tissue>
    </source>
</reference>
<feature type="compositionally biased region" description="Basic and acidic residues" evidence="1">
    <location>
        <begin position="243"/>
        <end position="255"/>
    </location>
</feature>
<protein>
    <submittedName>
        <fullName evidence="2">Uncharacterized protein</fullName>
    </submittedName>
</protein>
<feature type="compositionally biased region" description="Polar residues" evidence="1">
    <location>
        <begin position="261"/>
        <end position="272"/>
    </location>
</feature>
<feature type="region of interest" description="Disordered" evidence="1">
    <location>
        <begin position="461"/>
        <end position="482"/>
    </location>
</feature>
<feature type="region of interest" description="Disordered" evidence="1">
    <location>
        <begin position="72"/>
        <end position="91"/>
    </location>
</feature>
<keyword evidence="3" id="KW-1185">Reference proteome</keyword>
<dbReference type="EMBL" id="JAAGAX010000016">
    <property type="protein sequence ID" value="KAF2287469.1"/>
    <property type="molecule type" value="Genomic_DNA"/>
</dbReference>
<accession>A0A6A6KJ70</accession>
<dbReference type="PANTHER" id="PTHR34222">
    <property type="entry name" value="GAG_PRE-INTEGRS DOMAIN-CONTAINING PROTEIN"/>
    <property type="match status" value="1"/>
</dbReference>
<name>A0A6A6KJ70_HEVBR</name>
<feature type="region of interest" description="Disordered" evidence="1">
    <location>
        <begin position="194"/>
        <end position="272"/>
    </location>
</feature>
<proteinExistence type="predicted"/>
<feature type="compositionally biased region" description="Polar residues" evidence="1">
    <location>
        <begin position="197"/>
        <end position="219"/>
    </location>
</feature>
<dbReference type="AlphaFoldDB" id="A0A6A6KJ70"/>
<dbReference type="PANTHER" id="PTHR34222:SF79">
    <property type="entry name" value="RETROVIRUS-RELATED POL POLYPROTEIN FROM TRANSPOSON TNT 1-94"/>
    <property type="match status" value="1"/>
</dbReference>
<sequence>MQFLMGLNDPYKIVRSNILLMKPLPNVRQAYSMIIQEETQQQIGPSITENFSVAAAVQSRGHTEDRCRLKKANQNARSIQSSNNRTGGRSANAVETTIGGDNSTESSGFPVNFTNEQLQKLAQALTMINQNKNSGNGDIFANAAGPGYGEDDWLGRQNGGLYYIHPSTPSPAAYHTSQSSYLWHLRMDPATLPKINSDPSSTNLDDTFHNNIDSSIHSPSPNPSAPIEAQPLIDQPNISPPDPPRRSTRDKHPPAWHDSYILSTQTNDPTGKRVSQTDGYFNEFGSNFFYKDCPGVVNFIDLDNSNKMFTLPGVLSVECANFVDSRERDIKSFDKNGLRILPSDLWAIRREVKGWVDYPSAYSCGVFCSNLQLNAIKVSDLRRWVIANSPRYGVVIDVYMRDHYGEMNAKCFAIHIFGQCVLEAVNGVLFPWEFDLKERSTELDANDSGLRDVKFGEPLEGSIESKVGNEVDESTDVEEVDI</sequence>
<dbReference type="Proteomes" id="UP000467840">
    <property type="component" value="Chromosome 8"/>
</dbReference>
<evidence type="ECO:0000313" key="3">
    <source>
        <dbReference type="Proteomes" id="UP000467840"/>
    </source>
</evidence>
<comment type="caution">
    <text evidence="2">The sequence shown here is derived from an EMBL/GenBank/DDBJ whole genome shotgun (WGS) entry which is preliminary data.</text>
</comment>
<organism evidence="2 3">
    <name type="scientific">Hevea brasiliensis</name>
    <name type="common">Para rubber tree</name>
    <name type="synonym">Siphonia brasiliensis</name>
    <dbReference type="NCBI Taxonomy" id="3981"/>
    <lineage>
        <taxon>Eukaryota</taxon>
        <taxon>Viridiplantae</taxon>
        <taxon>Streptophyta</taxon>
        <taxon>Embryophyta</taxon>
        <taxon>Tracheophyta</taxon>
        <taxon>Spermatophyta</taxon>
        <taxon>Magnoliopsida</taxon>
        <taxon>eudicotyledons</taxon>
        <taxon>Gunneridae</taxon>
        <taxon>Pentapetalae</taxon>
        <taxon>rosids</taxon>
        <taxon>fabids</taxon>
        <taxon>Malpighiales</taxon>
        <taxon>Euphorbiaceae</taxon>
        <taxon>Crotonoideae</taxon>
        <taxon>Micrandreae</taxon>
        <taxon>Hevea</taxon>
    </lineage>
</organism>
<evidence type="ECO:0000256" key="1">
    <source>
        <dbReference type="SAM" id="MobiDB-lite"/>
    </source>
</evidence>